<gene>
    <name evidence="1" type="ORF">SMRZ_LOCUS11712</name>
</gene>
<sequence>MQRNNFLIFEKLLSLLSIQTGFEYLQLNKEIDQLKSCVIIFGVRIKHWSKTIELAETISRYMRGCNLLFNILFYRSPQAPRVAQPVRLLPISINLSNFSTSTEAAVHLAEKMWISIEQKYGCLPVRLQWASKDVYGR</sequence>
<dbReference type="Proteomes" id="UP000277204">
    <property type="component" value="Unassembled WGS sequence"/>
</dbReference>
<accession>A0A183M6N7</accession>
<keyword evidence="2" id="KW-1185">Reference proteome</keyword>
<dbReference type="EMBL" id="UZAI01006768">
    <property type="protein sequence ID" value="VDO96689.1"/>
    <property type="molecule type" value="Genomic_DNA"/>
</dbReference>
<proteinExistence type="predicted"/>
<evidence type="ECO:0000313" key="1">
    <source>
        <dbReference type="EMBL" id="VDO96689.1"/>
    </source>
</evidence>
<dbReference type="AlphaFoldDB" id="A0A183M6N7"/>
<evidence type="ECO:0000313" key="2">
    <source>
        <dbReference type="Proteomes" id="UP000277204"/>
    </source>
</evidence>
<reference evidence="1 2" key="1">
    <citation type="submission" date="2018-11" db="EMBL/GenBank/DDBJ databases">
        <authorList>
            <consortium name="Pathogen Informatics"/>
        </authorList>
    </citation>
    <scope>NUCLEOTIDE SEQUENCE [LARGE SCALE GENOMIC DNA]</scope>
    <source>
        <strain evidence="1 2">Zambia</strain>
    </source>
</reference>
<protein>
    <submittedName>
        <fullName evidence="1">Uncharacterized protein</fullName>
    </submittedName>
</protein>
<organism evidence="1 2">
    <name type="scientific">Schistosoma margrebowiei</name>
    <dbReference type="NCBI Taxonomy" id="48269"/>
    <lineage>
        <taxon>Eukaryota</taxon>
        <taxon>Metazoa</taxon>
        <taxon>Spiralia</taxon>
        <taxon>Lophotrochozoa</taxon>
        <taxon>Platyhelminthes</taxon>
        <taxon>Trematoda</taxon>
        <taxon>Digenea</taxon>
        <taxon>Strigeidida</taxon>
        <taxon>Schistosomatoidea</taxon>
        <taxon>Schistosomatidae</taxon>
        <taxon>Schistosoma</taxon>
    </lineage>
</organism>
<dbReference type="STRING" id="48269.A0A183M6N7"/>
<name>A0A183M6N7_9TREM</name>